<organism evidence="15 16">
    <name type="scientific">Candidatus Wolfebacteria bacterium CG_4_10_14_0_8_um_filter_39_64</name>
    <dbReference type="NCBI Taxonomy" id="1975063"/>
    <lineage>
        <taxon>Bacteria</taxon>
        <taxon>Candidatus Wolfeibacteriota</taxon>
    </lineage>
</organism>
<dbReference type="GO" id="GO:0004814">
    <property type="term" value="F:arginine-tRNA ligase activity"/>
    <property type="evidence" value="ECO:0007669"/>
    <property type="project" value="UniProtKB-UniRule"/>
</dbReference>
<dbReference type="Pfam" id="PF05746">
    <property type="entry name" value="DALR_1"/>
    <property type="match status" value="1"/>
</dbReference>
<evidence type="ECO:0000256" key="10">
    <source>
        <dbReference type="ARBA" id="ARBA00049339"/>
    </source>
</evidence>
<sequence>MIKSKIIDYLKKAISVNLRNYPRLSASMVEVFIPENEKFGHYSTNAALKLAKILKRNPIQIAEEIKSQLEKQPNISGLIDKTKIAAPGFINFFIKKEYLAKRLKEILKKKDKFGQGEPKKRTIVVEYSSPNIAKPLGVHHLRSTIIGQALINILRFVGYRVISLSFPGDWGTQFGLLIAGYKKWGNPEKIKKEPIKEMLRLYVKFSRAAKKNPKLLDEGRKEFKKLEQGDKENRRLWKWFLDESLRDFERVYKLLDIKIDHTIPESYYEPELKSLINNALDKGIAKKGKDGSVVIPIPNSPTPEIIQKSDGGTIYTTRELAAIKHRLKKWKADKILYVAANQQTFHINQVFRSAELLGFAKSGQLGHIKFGMMLAPSGKKFATREGRLIPLEEVLEEATKRSLKIVQKLNPQLPKKEKERVAKIVGIGAVKFFDLSQNRLSDIVFDWNKMLNLKGSSAPYIQYTYARLKSILRKSGGPQKTFNLSLLKNEHELAILNYLLYFPEIIEDSAIYYEPNRLAGYLLRLAEKANLFYETTPVLRAELKLRNSRLALIEAISLIIKNGLKLLGVEAPEKM</sequence>
<dbReference type="InterPro" id="IPR001278">
    <property type="entry name" value="Arg-tRNA-ligase"/>
</dbReference>
<dbReference type="Pfam" id="PF00750">
    <property type="entry name" value="tRNA-synt_1d"/>
    <property type="match status" value="1"/>
</dbReference>
<evidence type="ECO:0000256" key="4">
    <source>
        <dbReference type="ARBA" id="ARBA00022490"/>
    </source>
</evidence>
<dbReference type="HAMAP" id="MF_00123">
    <property type="entry name" value="Arg_tRNA_synth"/>
    <property type="match status" value="1"/>
</dbReference>
<keyword evidence="5 11" id="KW-0436">Ligase</keyword>
<keyword evidence="9 11" id="KW-0030">Aminoacyl-tRNA synthetase</keyword>
<evidence type="ECO:0000259" key="14">
    <source>
        <dbReference type="SMART" id="SM01016"/>
    </source>
</evidence>
<proteinExistence type="inferred from homology"/>
<comment type="similarity">
    <text evidence="2 11 12">Belongs to the class-I aminoacyl-tRNA synthetase family.</text>
</comment>
<dbReference type="AlphaFoldDB" id="A0A2M7Q6M7"/>
<evidence type="ECO:0000256" key="12">
    <source>
        <dbReference type="RuleBase" id="RU363038"/>
    </source>
</evidence>
<keyword evidence="7 11" id="KW-0067">ATP-binding</keyword>
<feature type="domain" description="Arginyl tRNA synthetase N-terminal" evidence="14">
    <location>
        <begin position="4"/>
        <end position="94"/>
    </location>
</feature>
<dbReference type="InterPro" id="IPR036695">
    <property type="entry name" value="Arg-tRNA-synth_N_sf"/>
</dbReference>
<dbReference type="PANTHER" id="PTHR11956">
    <property type="entry name" value="ARGINYL-TRNA SYNTHETASE"/>
    <property type="match status" value="1"/>
</dbReference>
<dbReference type="EC" id="6.1.1.19" evidence="11"/>
<keyword evidence="4 11" id="KW-0963">Cytoplasm</keyword>
<dbReference type="NCBIfam" id="TIGR00456">
    <property type="entry name" value="argS"/>
    <property type="match status" value="1"/>
</dbReference>
<dbReference type="PRINTS" id="PR01038">
    <property type="entry name" value="TRNASYNTHARG"/>
</dbReference>
<evidence type="ECO:0000256" key="6">
    <source>
        <dbReference type="ARBA" id="ARBA00022741"/>
    </source>
</evidence>
<evidence type="ECO:0000256" key="7">
    <source>
        <dbReference type="ARBA" id="ARBA00022840"/>
    </source>
</evidence>
<accession>A0A2M7Q6M7</accession>
<dbReference type="SUPFAM" id="SSF52374">
    <property type="entry name" value="Nucleotidylyl transferase"/>
    <property type="match status" value="1"/>
</dbReference>
<evidence type="ECO:0000259" key="13">
    <source>
        <dbReference type="SMART" id="SM00836"/>
    </source>
</evidence>
<dbReference type="InterPro" id="IPR008909">
    <property type="entry name" value="DALR_anticod-bd"/>
</dbReference>
<comment type="caution">
    <text evidence="11">Lacks conserved residue(s) required for the propagation of feature annotation.</text>
</comment>
<dbReference type="InterPro" id="IPR005148">
    <property type="entry name" value="Arg-tRNA-synth_N"/>
</dbReference>
<dbReference type="FunFam" id="1.10.730.10:FF:000006">
    <property type="entry name" value="Arginyl-tRNA synthetase 2, mitochondrial"/>
    <property type="match status" value="1"/>
</dbReference>
<evidence type="ECO:0000256" key="2">
    <source>
        <dbReference type="ARBA" id="ARBA00005594"/>
    </source>
</evidence>
<reference evidence="16" key="1">
    <citation type="submission" date="2017-09" db="EMBL/GenBank/DDBJ databases">
        <title>Depth-based differentiation of microbial function through sediment-hosted aquifers and enrichment of novel symbionts in the deep terrestrial subsurface.</title>
        <authorList>
            <person name="Probst A.J."/>
            <person name="Ladd B."/>
            <person name="Jarett J.K."/>
            <person name="Geller-Mcgrath D.E."/>
            <person name="Sieber C.M.K."/>
            <person name="Emerson J.B."/>
            <person name="Anantharaman K."/>
            <person name="Thomas B.C."/>
            <person name="Malmstrom R."/>
            <person name="Stieglmeier M."/>
            <person name="Klingl A."/>
            <person name="Woyke T."/>
            <person name="Ryan C.M."/>
            <person name="Banfield J.F."/>
        </authorList>
    </citation>
    <scope>NUCLEOTIDE SEQUENCE [LARGE SCALE GENOMIC DNA]</scope>
</reference>
<evidence type="ECO:0000256" key="11">
    <source>
        <dbReference type="HAMAP-Rule" id="MF_00123"/>
    </source>
</evidence>
<dbReference type="SMART" id="SM00836">
    <property type="entry name" value="DALR_1"/>
    <property type="match status" value="1"/>
</dbReference>
<dbReference type="InterPro" id="IPR009080">
    <property type="entry name" value="tRNAsynth_Ia_anticodon-bd"/>
</dbReference>
<keyword evidence="8 11" id="KW-0648">Protein biosynthesis</keyword>
<dbReference type="SUPFAM" id="SSF55190">
    <property type="entry name" value="Arginyl-tRNA synthetase (ArgRS), N-terminal 'additional' domain"/>
    <property type="match status" value="1"/>
</dbReference>
<dbReference type="FunFam" id="3.40.50.620:FF:000116">
    <property type="entry name" value="Arginine--tRNA ligase"/>
    <property type="match status" value="1"/>
</dbReference>
<keyword evidence="6 11" id="KW-0547">Nucleotide-binding</keyword>
<comment type="subcellular location">
    <subcellularLocation>
        <location evidence="1 11">Cytoplasm</location>
    </subcellularLocation>
</comment>
<gene>
    <name evidence="11" type="primary">argS</name>
    <name evidence="15" type="ORF">COY97_00745</name>
</gene>
<dbReference type="SMART" id="SM01016">
    <property type="entry name" value="Arg_tRNA_synt_N"/>
    <property type="match status" value="1"/>
</dbReference>
<feature type="domain" description="DALR anticodon binding" evidence="13">
    <location>
        <begin position="461"/>
        <end position="575"/>
    </location>
</feature>
<protein>
    <recommendedName>
        <fullName evidence="11">Arginine--tRNA ligase</fullName>
        <ecNumber evidence="11">6.1.1.19</ecNumber>
    </recommendedName>
    <alternativeName>
        <fullName evidence="11">Arginyl-tRNA synthetase</fullName>
        <shortName evidence="11">ArgRS</shortName>
    </alternativeName>
</protein>
<evidence type="ECO:0000256" key="5">
    <source>
        <dbReference type="ARBA" id="ARBA00022598"/>
    </source>
</evidence>
<dbReference type="Gene3D" id="1.10.730.10">
    <property type="entry name" value="Isoleucyl-tRNA Synthetase, Domain 1"/>
    <property type="match status" value="1"/>
</dbReference>
<evidence type="ECO:0000313" key="15">
    <source>
        <dbReference type="EMBL" id="PIY59086.1"/>
    </source>
</evidence>
<comment type="subunit">
    <text evidence="3 11">Monomer.</text>
</comment>
<dbReference type="Proteomes" id="UP000228730">
    <property type="component" value="Unassembled WGS sequence"/>
</dbReference>
<evidence type="ECO:0000256" key="8">
    <source>
        <dbReference type="ARBA" id="ARBA00022917"/>
    </source>
</evidence>
<evidence type="ECO:0000313" key="16">
    <source>
        <dbReference type="Proteomes" id="UP000228730"/>
    </source>
</evidence>
<evidence type="ECO:0000256" key="9">
    <source>
        <dbReference type="ARBA" id="ARBA00023146"/>
    </source>
</evidence>
<dbReference type="GO" id="GO:0005524">
    <property type="term" value="F:ATP binding"/>
    <property type="evidence" value="ECO:0007669"/>
    <property type="project" value="UniProtKB-UniRule"/>
</dbReference>
<dbReference type="Gene3D" id="3.40.50.620">
    <property type="entry name" value="HUPs"/>
    <property type="match status" value="1"/>
</dbReference>
<dbReference type="InterPro" id="IPR035684">
    <property type="entry name" value="ArgRS_core"/>
</dbReference>
<dbReference type="CDD" id="cd07956">
    <property type="entry name" value="Anticodon_Ia_Arg"/>
    <property type="match status" value="1"/>
</dbReference>
<dbReference type="GO" id="GO:0006420">
    <property type="term" value="P:arginyl-tRNA aminoacylation"/>
    <property type="evidence" value="ECO:0007669"/>
    <property type="project" value="UniProtKB-UniRule"/>
</dbReference>
<dbReference type="Pfam" id="PF03485">
    <property type="entry name" value="Arg_tRNA_synt_N"/>
    <property type="match status" value="1"/>
</dbReference>
<comment type="catalytic activity">
    <reaction evidence="10 11">
        <text>tRNA(Arg) + L-arginine + ATP = L-arginyl-tRNA(Arg) + AMP + diphosphate</text>
        <dbReference type="Rhea" id="RHEA:20301"/>
        <dbReference type="Rhea" id="RHEA-COMP:9658"/>
        <dbReference type="Rhea" id="RHEA-COMP:9673"/>
        <dbReference type="ChEBI" id="CHEBI:30616"/>
        <dbReference type="ChEBI" id="CHEBI:32682"/>
        <dbReference type="ChEBI" id="CHEBI:33019"/>
        <dbReference type="ChEBI" id="CHEBI:78442"/>
        <dbReference type="ChEBI" id="CHEBI:78513"/>
        <dbReference type="ChEBI" id="CHEBI:456215"/>
        <dbReference type="EC" id="6.1.1.19"/>
    </reaction>
</comment>
<dbReference type="EMBL" id="PFKY01000029">
    <property type="protein sequence ID" value="PIY59086.1"/>
    <property type="molecule type" value="Genomic_DNA"/>
</dbReference>
<dbReference type="InterPro" id="IPR014729">
    <property type="entry name" value="Rossmann-like_a/b/a_fold"/>
</dbReference>
<evidence type="ECO:0000256" key="3">
    <source>
        <dbReference type="ARBA" id="ARBA00011245"/>
    </source>
</evidence>
<name>A0A2M7Q6M7_9BACT</name>
<dbReference type="Gene3D" id="3.30.1360.70">
    <property type="entry name" value="Arginyl tRNA synthetase N-terminal domain"/>
    <property type="match status" value="1"/>
</dbReference>
<dbReference type="PANTHER" id="PTHR11956:SF5">
    <property type="entry name" value="ARGININE--TRNA LIGASE, CYTOPLASMIC"/>
    <property type="match status" value="1"/>
</dbReference>
<comment type="caution">
    <text evidence="15">The sequence shown here is derived from an EMBL/GenBank/DDBJ whole genome shotgun (WGS) entry which is preliminary data.</text>
</comment>
<dbReference type="SUPFAM" id="SSF47323">
    <property type="entry name" value="Anticodon-binding domain of a subclass of class I aminoacyl-tRNA synthetases"/>
    <property type="match status" value="1"/>
</dbReference>
<dbReference type="GO" id="GO:0005737">
    <property type="term" value="C:cytoplasm"/>
    <property type="evidence" value="ECO:0007669"/>
    <property type="project" value="UniProtKB-SubCell"/>
</dbReference>
<evidence type="ECO:0000256" key="1">
    <source>
        <dbReference type="ARBA" id="ARBA00004496"/>
    </source>
</evidence>